<dbReference type="EMBL" id="JARAOX010000219">
    <property type="protein sequence ID" value="MDD9786063.1"/>
    <property type="molecule type" value="Genomic_DNA"/>
</dbReference>
<protein>
    <submittedName>
        <fullName evidence="2">Suppressor of fused domain protein</fullName>
    </submittedName>
</protein>
<sequence length="189" mass="22100">MINYGELYYDHYSKYLGEPIDREIYRNNEELPSIQILKYENVFEECLVFNTLGLSNYEEVLRDNMEIPMVVDEAFNSTGYILANVLFYCLGNEIEIGRGTAVSGIESIEKSFYQKYDKNAVYFTEPFAFPEEYHELDTESTQQMGKVLLSFFISQAEYDFFITYGAEKFEELLEESNVDPLNVNRKSVI</sequence>
<evidence type="ECO:0000313" key="2">
    <source>
        <dbReference type="EMBL" id="MDD9786063.1"/>
    </source>
</evidence>
<dbReference type="Proteomes" id="UP001213771">
    <property type="component" value="Unassembled WGS sequence"/>
</dbReference>
<accession>A0ABD4X0U3</accession>
<dbReference type="RefSeq" id="WP_057273314.1">
    <property type="nucleotide sequence ID" value="NZ_JACYVS010000001.1"/>
</dbReference>
<dbReference type="InterPro" id="IPR020941">
    <property type="entry name" value="SUFU-like_domain"/>
</dbReference>
<evidence type="ECO:0000259" key="1">
    <source>
        <dbReference type="Pfam" id="PF05076"/>
    </source>
</evidence>
<organism evidence="2 3">
    <name type="scientific">Priestia megaterium</name>
    <name type="common">Bacillus megaterium</name>
    <dbReference type="NCBI Taxonomy" id="1404"/>
    <lineage>
        <taxon>Bacteria</taxon>
        <taxon>Bacillati</taxon>
        <taxon>Bacillota</taxon>
        <taxon>Bacilli</taxon>
        <taxon>Bacillales</taxon>
        <taxon>Bacillaceae</taxon>
        <taxon>Priestia</taxon>
    </lineage>
</organism>
<proteinExistence type="predicted"/>
<feature type="domain" description="Suppressor of fused-like" evidence="1">
    <location>
        <begin position="32"/>
        <end position="186"/>
    </location>
</feature>
<name>A0ABD4X0U3_PRIMG</name>
<gene>
    <name evidence="2" type="ORF">PVE99_27225</name>
</gene>
<dbReference type="Pfam" id="PF05076">
    <property type="entry name" value="SUFU"/>
    <property type="match status" value="1"/>
</dbReference>
<reference evidence="2 3" key="1">
    <citation type="submission" date="2023-02" db="EMBL/GenBank/DDBJ databases">
        <authorList>
            <person name="Olszewska D."/>
        </authorList>
    </citation>
    <scope>NUCLEOTIDE SEQUENCE [LARGE SCALE GENOMIC DNA]</scope>
    <source>
        <strain evidence="2 3">FDU301</strain>
    </source>
</reference>
<evidence type="ECO:0000313" key="3">
    <source>
        <dbReference type="Proteomes" id="UP001213771"/>
    </source>
</evidence>
<dbReference type="AlphaFoldDB" id="A0ABD4X0U3"/>
<comment type="caution">
    <text evidence="2">The sequence shown here is derived from an EMBL/GenBank/DDBJ whole genome shotgun (WGS) entry which is preliminary data.</text>
</comment>